<organism evidence="3 4">
    <name type="scientific">Photobacterium aphoticum</name>
    <dbReference type="NCBI Taxonomy" id="754436"/>
    <lineage>
        <taxon>Bacteria</taxon>
        <taxon>Pseudomonadati</taxon>
        <taxon>Pseudomonadota</taxon>
        <taxon>Gammaproteobacteria</taxon>
        <taxon>Vibrionales</taxon>
        <taxon>Vibrionaceae</taxon>
        <taxon>Photobacterium</taxon>
    </lineage>
</organism>
<dbReference type="Proteomes" id="UP000029227">
    <property type="component" value="Unassembled WGS sequence"/>
</dbReference>
<protein>
    <submittedName>
        <fullName evidence="3">Pyruvate-flavodoxin oxidoreductase</fullName>
    </submittedName>
</protein>
<dbReference type="Pfam" id="PF01855">
    <property type="entry name" value="POR_N"/>
    <property type="match status" value="1"/>
</dbReference>
<comment type="caution">
    <text evidence="3">The sequence shown here is derived from an EMBL/GenBank/DDBJ whole genome shotgun (WGS) entry which is preliminary data.</text>
</comment>
<proteinExistence type="predicted"/>
<evidence type="ECO:0000313" key="4">
    <source>
        <dbReference type="Proteomes" id="UP000029227"/>
    </source>
</evidence>
<keyword evidence="1" id="KW-0560">Oxidoreductase</keyword>
<dbReference type="InterPro" id="IPR002880">
    <property type="entry name" value="Pyrv_Fd/Flavodoxin_OxRdtase_N"/>
</dbReference>
<evidence type="ECO:0000259" key="2">
    <source>
        <dbReference type="Pfam" id="PF01855"/>
    </source>
</evidence>
<dbReference type="GO" id="GO:0006979">
    <property type="term" value="P:response to oxidative stress"/>
    <property type="evidence" value="ECO:0007669"/>
    <property type="project" value="TreeGrafter"/>
</dbReference>
<evidence type="ECO:0000313" key="3">
    <source>
        <dbReference type="EMBL" id="GAL07531.1"/>
    </source>
</evidence>
<dbReference type="GO" id="GO:0016491">
    <property type="term" value="F:oxidoreductase activity"/>
    <property type="evidence" value="ECO:0007669"/>
    <property type="project" value="UniProtKB-KW"/>
</dbReference>
<reference evidence="3 4" key="1">
    <citation type="journal article" date="2014" name="Genome Announc.">
        <title>Draft Genome Sequences of Two Vibrionaceae Species, Vibrio ponticus C121 and Photobacterium aphoticum C119, Isolated as Coral Reef Microbiota.</title>
        <authorList>
            <person name="Al-saari N."/>
            <person name="Meirelles P.M."/>
            <person name="Mino S."/>
            <person name="Suda W."/>
            <person name="Oshima K."/>
            <person name="Hattori M."/>
            <person name="Ohkuma M."/>
            <person name="Thompson F.L."/>
            <person name="Gomez-Gil B."/>
            <person name="Sawabe T."/>
            <person name="Sawabe T."/>
        </authorList>
    </citation>
    <scope>NUCLEOTIDE SEQUENCE [LARGE SCALE GENOMIC DNA]</scope>
    <source>
        <strain evidence="3 4">JCM 19237</strain>
    </source>
</reference>
<dbReference type="InterPro" id="IPR029061">
    <property type="entry name" value="THDP-binding"/>
</dbReference>
<dbReference type="eggNOG" id="COG0674">
    <property type="taxonomic scope" value="Bacteria"/>
</dbReference>
<dbReference type="PANTHER" id="PTHR32154">
    <property type="entry name" value="PYRUVATE-FLAVODOXIN OXIDOREDUCTASE-RELATED"/>
    <property type="match status" value="1"/>
</dbReference>
<dbReference type="SUPFAM" id="SSF52518">
    <property type="entry name" value="Thiamin diphosphate-binding fold (THDP-binding)"/>
    <property type="match status" value="1"/>
</dbReference>
<dbReference type="PANTHER" id="PTHR32154:SF0">
    <property type="entry name" value="PYRUVATE-FLAVODOXIN OXIDOREDUCTASE-RELATED"/>
    <property type="match status" value="1"/>
</dbReference>
<dbReference type="STRING" id="754436.JCM19237_1471"/>
<sequence length="99" mass="11227">MISQAATLASRVPFVHFFDGFRTSHEINKIALIDDATLRTMINQDDVDAFHQRALTPDAPTIRGTAQNPDTFFQAREAANRYYQACPHIVAEKWPSLQH</sequence>
<evidence type="ECO:0000256" key="1">
    <source>
        <dbReference type="ARBA" id="ARBA00023002"/>
    </source>
</evidence>
<keyword evidence="3" id="KW-0670">Pyruvate</keyword>
<dbReference type="Gene3D" id="3.40.50.970">
    <property type="match status" value="1"/>
</dbReference>
<gene>
    <name evidence="3" type="ORF">JCM19237_1471</name>
</gene>
<feature type="domain" description="Pyruvate flavodoxin/ferredoxin oxidoreductase pyrimidine binding" evidence="2">
    <location>
        <begin position="5"/>
        <end position="91"/>
    </location>
</feature>
<dbReference type="InterPro" id="IPR050722">
    <property type="entry name" value="Pyruvate:ferred/Flavod_OxRd"/>
</dbReference>
<name>A0A090QXD9_9GAMM</name>
<dbReference type="AlphaFoldDB" id="A0A090QXD9"/>
<dbReference type="EMBL" id="BBMN01000017">
    <property type="protein sequence ID" value="GAL07531.1"/>
    <property type="molecule type" value="Genomic_DNA"/>
</dbReference>
<accession>A0A090QXD9</accession>